<sequence length="151" mass="17518">MICCLVYIFIVVYLQVKIWNLNMANSVMTIRPYFVVCTVNFGFTKNELAVGSAGSEDNRAYVYYKAASRPILCYDVDSTQSIVSGFDCDPSTFENDSEVFVSAVAWRPYLVREETFHDYLRTCNIFCDYGNWVCKLTGWCDTRWRRRPALQ</sequence>
<feature type="chain" id="PRO_5013742223" description="WD domain, G-beta repeat protein" evidence="1">
    <location>
        <begin position="25"/>
        <end position="151"/>
    </location>
</feature>
<dbReference type="Gene3D" id="2.130.10.10">
    <property type="entry name" value="YVTN repeat-like/Quinoprotein amine dehydrogenase"/>
    <property type="match status" value="1"/>
</dbReference>
<dbReference type="AlphaFoldDB" id="A0A2G9UWZ8"/>
<feature type="signal peptide" evidence="1">
    <location>
        <begin position="1"/>
        <end position="24"/>
    </location>
</feature>
<keyword evidence="1" id="KW-0732">Signal</keyword>
<dbReference type="Proteomes" id="UP000230423">
    <property type="component" value="Unassembled WGS sequence"/>
</dbReference>
<dbReference type="InterPro" id="IPR044630">
    <property type="entry name" value="SPA1/2/3/4"/>
</dbReference>
<reference evidence="2 3" key="1">
    <citation type="submission" date="2015-09" db="EMBL/GenBank/DDBJ databases">
        <title>Draft genome of the parasitic nematode Teladorsagia circumcincta isolate WARC Sus (inbred).</title>
        <authorList>
            <person name="Mitreva M."/>
        </authorList>
    </citation>
    <scope>NUCLEOTIDE SEQUENCE [LARGE SCALE GENOMIC DNA]</scope>
    <source>
        <strain evidence="2 3">S</strain>
    </source>
</reference>
<dbReference type="OrthoDB" id="273771at2759"/>
<evidence type="ECO:0000313" key="2">
    <source>
        <dbReference type="EMBL" id="PIO74771.1"/>
    </source>
</evidence>
<dbReference type="PANTHER" id="PTHR44218">
    <property type="entry name" value="PROTEIN SPA1-RELATED 2"/>
    <property type="match status" value="1"/>
</dbReference>
<accession>A0A2G9UWZ8</accession>
<protein>
    <recommendedName>
        <fullName evidence="4">WD domain, G-beta repeat protein</fullName>
    </recommendedName>
</protein>
<name>A0A2G9UWZ8_TELCI</name>
<evidence type="ECO:0000256" key="1">
    <source>
        <dbReference type="SAM" id="SignalP"/>
    </source>
</evidence>
<gene>
    <name evidence="2" type="ORF">TELCIR_03218</name>
</gene>
<dbReference type="InterPro" id="IPR015943">
    <property type="entry name" value="WD40/YVTN_repeat-like_dom_sf"/>
</dbReference>
<dbReference type="PANTHER" id="PTHR44218:SF1">
    <property type="entry name" value="PROTEIN SPA1-RELATED 3"/>
    <property type="match status" value="1"/>
</dbReference>
<organism evidence="2 3">
    <name type="scientific">Teladorsagia circumcincta</name>
    <name type="common">Brown stomach worm</name>
    <name type="synonym">Ostertagia circumcincta</name>
    <dbReference type="NCBI Taxonomy" id="45464"/>
    <lineage>
        <taxon>Eukaryota</taxon>
        <taxon>Metazoa</taxon>
        <taxon>Ecdysozoa</taxon>
        <taxon>Nematoda</taxon>
        <taxon>Chromadorea</taxon>
        <taxon>Rhabditida</taxon>
        <taxon>Rhabditina</taxon>
        <taxon>Rhabditomorpha</taxon>
        <taxon>Strongyloidea</taxon>
        <taxon>Trichostrongylidae</taxon>
        <taxon>Teladorsagia</taxon>
    </lineage>
</organism>
<proteinExistence type="predicted"/>
<evidence type="ECO:0008006" key="4">
    <source>
        <dbReference type="Google" id="ProtNLM"/>
    </source>
</evidence>
<dbReference type="EMBL" id="KZ345225">
    <property type="protein sequence ID" value="PIO74771.1"/>
    <property type="molecule type" value="Genomic_DNA"/>
</dbReference>
<feature type="non-terminal residue" evidence="2">
    <location>
        <position position="151"/>
    </location>
</feature>
<evidence type="ECO:0000313" key="3">
    <source>
        <dbReference type="Proteomes" id="UP000230423"/>
    </source>
</evidence>
<keyword evidence="3" id="KW-1185">Reference proteome</keyword>